<gene>
    <name evidence="2" type="ORF">N7496_008689</name>
</gene>
<dbReference type="Pfam" id="PF01636">
    <property type="entry name" value="APH"/>
    <property type="match status" value="1"/>
</dbReference>
<dbReference type="Proteomes" id="UP001147782">
    <property type="component" value="Unassembled WGS sequence"/>
</dbReference>
<dbReference type="OrthoDB" id="2906425at2759"/>
<keyword evidence="3" id="KW-1185">Reference proteome</keyword>
<dbReference type="EMBL" id="JAPZBS010000007">
    <property type="protein sequence ID" value="KAJ5368929.1"/>
    <property type="molecule type" value="Genomic_DNA"/>
</dbReference>
<dbReference type="GeneID" id="81440787"/>
<dbReference type="AlphaFoldDB" id="A0A9W9S1J5"/>
<evidence type="ECO:0000313" key="3">
    <source>
        <dbReference type="Proteomes" id="UP001147782"/>
    </source>
</evidence>
<dbReference type="RefSeq" id="XP_056553671.1">
    <property type="nucleotide sequence ID" value="XM_056701608.1"/>
</dbReference>
<proteinExistence type="predicted"/>
<evidence type="ECO:0000259" key="1">
    <source>
        <dbReference type="Pfam" id="PF01636"/>
    </source>
</evidence>
<comment type="caution">
    <text evidence="2">The sequence shown here is derived from an EMBL/GenBank/DDBJ whole genome shotgun (WGS) entry which is preliminary data.</text>
</comment>
<reference evidence="2" key="1">
    <citation type="submission" date="2022-11" db="EMBL/GenBank/DDBJ databases">
        <authorList>
            <person name="Petersen C."/>
        </authorList>
    </citation>
    <scope>NUCLEOTIDE SEQUENCE</scope>
    <source>
        <strain evidence="2">IBT 29864</strain>
    </source>
</reference>
<reference evidence="2" key="2">
    <citation type="journal article" date="2023" name="IMA Fungus">
        <title>Comparative genomic study of the Penicillium genus elucidates a diverse pangenome and 15 lateral gene transfer events.</title>
        <authorList>
            <person name="Petersen C."/>
            <person name="Sorensen T."/>
            <person name="Nielsen M.R."/>
            <person name="Sondergaard T.E."/>
            <person name="Sorensen J.L."/>
            <person name="Fitzpatrick D.A."/>
            <person name="Frisvad J.C."/>
            <person name="Nielsen K.L."/>
        </authorList>
    </citation>
    <scope>NUCLEOTIDE SEQUENCE</scope>
    <source>
        <strain evidence="2">IBT 29864</strain>
    </source>
</reference>
<protein>
    <submittedName>
        <fullName evidence="2">Phosphotransferase family protein</fullName>
    </submittedName>
</protein>
<dbReference type="InterPro" id="IPR011009">
    <property type="entry name" value="Kinase-like_dom_sf"/>
</dbReference>
<evidence type="ECO:0000313" key="2">
    <source>
        <dbReference type="EMBL" id="KAJ5368929.1"/>
    </source>
</evidence>
<dbReference type="InterPro" id="IPR002575">
    <property type="entry name" value="Aminoglycoside_PTrfase"/>
</dbReference>
<accession>A0A9W9S1J5</accession>
<organism evidence="2 3">
    <name type="scientific">Penicillium cataractarum</name>
    <dbReference type="NCBI Taxonomy" id="2100454"/>
    <lineage>
        <taxon>Eukaryota</taxon>
        <taxon>Fungi</taxon>
        <taxon>Dikarya</taxon>
        <taxon>Ascomycota</taxon>
        <taxon>Pezizomycotina</taxon>
        <taxon>Eurotiomycetes</taxon>
        <taxon>Eurotiomycetidae</taxon>
        <taxon>Eurotiales</taxon>
        <taxon>Aspergillaceae</taxon>
        <taxon>Penicillium</taxon>
    </lineage>
</organism>
<feature type="domain" description="Aminoglycoside phosphotransferase" evidence="1">
    <location>
        <begin position="31"/>
        <end position="58"/>
    </location>
</feature>
<dbReference type="SUPFAM" id="SSF56112">
    <property type="entry name" value="Protein kinase-like (PK-like)"/>
    <property type="match status" value="1"/>
</dbReference>
<sequence>MQVARKAGFPVWRFLRGKSGDIPHRVLFSDGDLHPHNIVVCRGRIKGFLDWEAAGWYPEY</sequence>
<name>A0A9W9S1J5_9EURO</name>